<organism evidence="1">
    <name type="scientific">marine sediment metagenome</name>
    <dbReference type="NCBI Taxonomy" id="412755"/>
    <lineage>
        <taxon>unclassified sequences</taxon>
        <taxon>metagenomes</taxon>
        <taxon>ecological metagenomes</taxon>
    </lineage>
</organism>
<proteinExistence type="predicted"/>
<gene>
    <name evidence="1" type="ORF">LCGC14_0629200</name>
</gene>
<comment type="caution">
    <text evidence="1">The sequence shown here is derived from an EMBL/GenBank/DDBJ whole genome shotgun (WGS) entry which is preliminary data.</text>
</comment>
<dbReference type="EMBL" id="LAZR01001095">
    <property type="protein sequence ID" value="KKN50801.1"/>
    <property type="molecule type" value="Genomic_DNA"/>
</dbReference>
<sequence>MAKKKKNIKKVDFAKIKMEVIPKCDNTIFISMKKFSHKFIKLHTIKPFDMWYSPIIPYQESVHFTLQKNKSGKAFKQVMTKTIKAKTQKAKGVMYGLKHLYKGKEFYSLRSLTLNPKHTLITDVEQIEKNSKLPCFARPCPEKPRHGFVDSRVIKTNKELLALWKEVKAQDKNGEIILGPYFANVKYNSVYMSSGGLSIGAGNDGATAGNNSISFPVAPIKFSSVFLKASGLKQKQTVYLEAVYVNDTYNVPWKLVQARGGPTISAVSPNYIPKSVTVKNIVIPHNDLLKWEKEAKQFKTGTVVYGAGHTLASHAAIHCVLNKIPFVTTFKPNVGDVLVPQGEKDVKINRTRFKKGVRAGLHLSRTSSYEDMKIFFYYSISVLHNWAYIKHSEHADWLLGAAAILFAKVGKSLCYGEYRHIGKGKNISRENMYQKMMKGSIISFHKLPKVFKNFHSGNWSSGFGGIPWATCTWYTYMLWKNIVTSFNRKSSVLSDKEISDIVTVMNKTTNIAHNNGWWFNKIAQQDDLDSIALNPGCAALCVSDLYFKLHKKVQSIKNVKRNFHKANVIVRAPCATDNHGRLSWLYVYGIGKKTEFTLWSEDGKSKRKYIKLTPSEVTGLLRRKRKMKGKNDQYSKLLVPIKSKSKFQIPGGKVRDLGKVFKVA</sequence>
<evidence type="ECO:0000313" key="1">
    <source>
        <dbReference type="EMBL" id="KKN50801.1"/>
    </source>
</evidence>
<protein>
    <submittedName>
        <fullName evidence="1">Uncharacterized protein</fullName>
    </submittedName>
</protein>
<accession>A0A0F9TP11</accession>
<reference evidence="1" key="1">
    <citation type="journal article" date="2015" name="Nature">
        <title>Complex archaea that bridge the gap between prokaryotes and eukaryotes.</title>
        <authorList>
            <person name="Spang A."/>
            <person name="Saw J.H."/>
            <person name="Jorgensen S.L."/>
            <person name="Zaremba-Niedzwiedzka K."/>
            <person name="Martijn J."/>
            <person name="Lind A.E."/>
            <person name="van Eijk R."/>
            <person name="Schleper C."/>
            <person name="Guy L."/>
            <person name="Ettema T.J."/>
        </authorList>
    </citation>
    <scope>NUCLEOTIDE SEQUENCE</scope>
</reference>
<name>A0A0F9TP11_9ZZZZ</name>
<dbReference type="AlphaFoldDB" id="A0A0F9TP11"/>